<feature type="domain" description="T-SNARE coiled-coil homology" evidence="9">
    <location>
        <begin position="201"/>
        <end position="263"/>
    </location>
</feature>
<evidence type="ECO:0000256" key="6">
    <source>
        <dbReference type="ARBA" id="ARBA00023136"/>
    </source>
</evidence>
<reference evidence="11" key="1">
    <citation type="submission" date="2025-08" db="UniProtKB">
        <authorList>
            <consortium name="RefSeq"/>
        </authorList>
    </citation>
    <scope>IDENTIFICATION</scope>
</reference>
<evidence type="ECO:0000313" key="11">
    <source>
        <dbReference type="RefSeq" id="XP_003742502.1"/>
    </source>
</evidence>
<feature type="transmembrane region" description="Helical" evidence="8">
    <location>
        <begin position="275"/>
        <end position="294"/>
    </location>
</feature>
<accession>A0AAJ6VXW5</accession>
<dbReference type="Gene3D" id="1.20.5.110">
    <property type="match status" value="1"/>
</dbReference>
<dbReference type="Gene3D" id="1.20.58.70">
    <property type="match status" value="1"/>
</dbReference>
<keyword evidence="3 8" id="KW-0812">Transmembrane</keyword>
<keyword evidence="4" id="KW-0813">Transport</keyword>
<evidence type="ECO:0000256" key="5">
    <source>
        <dbReference type="ARBA" id="ARBA00022989"/>
    </source>
</evidence>
<sequence>MTKDLILRFQTERQQNEDSPEAQEETEMVTIEIENNNTAMDSFKLKTQQVQECIEQLREDTQQVRDIHARILSSVDSHDKNQELDRSMADVKKLASRIRYTLKEIQSEADKDVKENPTSATSRMKRIQQQTLSKLFVDTMTSYNEAQMEYREKCKYRIKRQLNITGKTPSDEELEDLLESGNFDVFTQGVIMESEKNKQALADVQARHQDIMKLEESVRELRDLFIEMAVLVESQGTMIDRIEYNVANAAEFVDKAKVETKTALDYKHAATKKKFWLIGILIIVILIIFLSIQFG</sequence>
<dbReference type="SMART" id="SM00503">
    <property type="entry name" value="SynN"/>
    <property type="match status" value="1"/>
</dbReference>
<evidence type="ECO:0000259" key="9">
    <source>
        <dbReference type="PROSITE" id="PS50192"/>
    </source>
</evidence>
<dbReference type="InterPro" id="IPR010989">
    <property type="entry name" value="SNARE"/>
</dbReference>
<dbReference type="GO" id="GO:0000149">
    <property type="term" value="F:SNARE binding"/>
    <property type="evidence" value="ECO:0007669"/>
    <property type="project" value="TreeGrafter"/>
</dbReference>
<dbReference type="Proteomes" id="UP000694867">
    <property type="component" value="Unplaced"/>
</dbReference>
<keyword evidence="4" id="KW-0532">Neurotransmitter transport</keyword>
<dbReference type="GO" id="GO:0006887">
    <property type="term" value="P:exocytosis"/>
    <property type="evidence" value="ECO:0007669"/>
    <property type="project" value="TreeGrafter"/>
</dbReference>
<dbReference type="InterPro" id="IPR000727">
    <property type="entry name" value="T_SNARE_dom"/>
</dbReference>
<protein>
    <submittedName>
        <fullName evidence="11">Syntaxin-1A</fullName>
    </submittedName>
</protein>
<dbReference type="GO" id="GO:0031201">
    <property type="term" value="C:SNARE complex"/>
    <property type="evidence" value="ECO:0007669"/>
    <property type="project" value="TreeGrafter"/>
</dbReference>
<keyword evidence="10" id="KW-1185">Reference proteome</keyword>
<dbReference type="GeneID" id="100897389"/>
<dbReference type="InterPro" id="IPR045242">
    <property type="entry name" value="Syntaxin"/>
</dbReference>
<dbReference type="GO" id="GO:0005886">
    <property type="term" value="C:plasma membrane"/>
    <property type="evidence" value="ECO:0007669"/>
    <property type="project" value="TreeGrafter"/>
</dbReference>
<dbReference type="CDD" id="cd00179">
    <property type="entry name" value="SynN"/>
    <property type="match status" value="1"/>
</dbReference>
<dbReference type="AlphaFoldDB" id="A0AAJ6VXW5"/>
<organism evidence="10 11">
    <name type="scientific">Galendromus occidentalis</name>
    <name type="common">western predatory mite</name>
    <dbReference type="NCBI Taxonomy" id="34638"/>
    <lineage>
        <taxon>Eukaryota</taxon>
        <taxon>Metazoa</taxon>
        <taxon>Ecdysozoa</taxon>
        <taxon>Arthropoda</taxon>
        <taxon>Chelicerata</taxon>
        <taxon>Arachnida</taxon>
        <taxon>Acari</taxon>
        <taxon>Parasitiformes</taxon>
        <taxon>Mesostigmata</taxon>
        <taxon>Gamasina</taxon>
        <taxon>Phytoseioidea</taxon>
        <taxon>Phytoseiidae</taxon>
        <taxon>Typhlodrominae</taxon>
        <taxon>Galendromus</taxon>
    </lineage>
</organism>
<name>A0AAJ6VXW5_9ACAR</name>
<dbReference type="GO" id="GO:0012505">
    <property type="term" value="C:endomembrane system"/>
    <property type="evidence" value="ECO:0007669"/>
    <property type="project" value="TreeGrafter"/>
</dbReference>
<evidence type="ECO:0000256" key="4">
    <source>
        <dbReference type="ARBA" id="ARBA00022775"/>
    </source>
</evidence>
<comment type="subcellular location">
    <subcellularLocation>
        <location evidence="1">Membrane</location>
        <topology evidence="1">Single-pass type IV membrane protein</topology>
    </subcellularLocation>
</comment>
<evidence type="ECO:0000256" key="7">
    <source>
        <dbReference type="RuleBase" id="RU003858"/>
    </source>
</evidence>
<dbReference type="InterPro" id="IPR006012">
    <property type="entry name" value="Syntaxin/epimorphin_CS"/>
</dbReference>
<evidence type="ECO:0000313" key="10">
    <source>
        <dbReference type="Proteomes" id="UP000694867"/>
    </source>
</evidence>
<dbReference type="GO" id="GO:0006886">
    <property type="term" value="P:intracellular protein transport"/>
    <property type="evidence" value="ECO:0007669"/>
    <property type="project" value="InterPro"/>
</dbReference>
<dbReference type="PROSITE" id="PS00914">
    <property type="entry name" value="SYNTAXIN"/>
    <property type="match status" value="1"/>
</dbReference>
<evidence type="ECO:0000256" key="1">
    <source>
        <dbReference type="ARBA" id="ARBA00004211"/>
    </source>
</evidence>
<gene>
    <name evidence="11" type="primary">LOC100897389</name>
</gene>
<evidence type="ECO:0000256" key="2">
    <source>
        <dbReference type="ARBA" id="ARBA00009063"/>
    </source>
</evidence>
<evidence type="ECO:0000256" key="8">
    <source>
        <dbReference type="SAM" id="Phobius"/>
    </source>
</evidence>
<dbReference type="GO" id="GO:0005484">
    <property type="term" value="F:SNAP receptor activity"/>
    <property type="evidence" value="ECO:0007669"/>
    <property type="project" value="InterPro"/>
</dbReference>
<dbReference type="CDD" id="cd15848">
    <property type="entry name" value="SNARE_syntaxin1-like"/>
    <property type="match status" value="1"/>
</dbReference>
<proteinExistence type="inferred from homology"/>
<dbReference type="GO" id="GO:0006906">
    <property type="term" value="P:vesicle fusion"/>
    <property type="evidence" value="ECO:0007669"/>
    <property type="project" value="TreeGrafter"/>
</dbReference>
<dbReference type="GO" id="GO:0048278">
    <property type="term" value="P:vesicle docking"/>
    <property type="evidence" value="ECO:0007669"/>
    <property type="project" value="TreeGrafter"/>
</dbReference>
<dbReference type="SUPFAM" id="SSF47661">
    <property type="entry name" value="t-snare proteins"/>
    <property type="match status" value="1"/>
</dbReference>
<dbReference type="PANTHER" id="PTHR19957">
    <property type="entry name" value="SYNTAXIN"/>
    <property type="match status" value="1"/>
</dbReference>
<dbReference type="PANTHER" id="PTHR19957:SF307">
    <property type="entry name" value="PROTEIN SSO1-RELATED"/>
    <property type="match status" value="1"/>
</dbReference>
<keyword evidence="5 8" id="KW-1133">Transmembrane helix</keyword>
<comment type="similarity">
    <text evidence="2 7">Belongs to the syntaxin family.</text>
</comment>
<dbReference type="PROSITE" id="PS50192">
    <property type="entry name" value="T_SNARE"/>
    <property type="match status" value="1"/>
</dbReference>
<dbReference type="Pfam" id="PF05739">
    <property type="entry name" value="SNARE"/>
    <property type="match status" value="1"/>
</dbReference>
<evidence type="ECO:0000256" key="3">
    <source>
        <dbReference type="ARBA" id="ARBA00022692"/>
    </source>
</evidence>
<dbReference type="SMART" id="SM00397">
    <property type="entry name" value="t_SNARE"/>
    <property type="match status" value="1"/>
</dbReference>
<dbReference type="InterPro" id="IPR006011">
    <property type="entry name" value="Syntaxin_N"/>
</dbReference>
<dbReference type="Pfam" id="PF00804">
    <property type="entry name" value="Syntaxin"/>
    <property type="match status" value="1"/>
</dbReference>
<dbReference type="RefSeq" id="XP_003742502.1">
    <property type="nucleotide sequence ID" value="XM_003742454.2"/>
</dbReference>
<keyword evidence="6 8" id="KW-0472">Membrane</keyword>
<dbReference type="KEGG" id="goe:100897389"/>
<dbReference type="GO" id="GO:0006836">
    <property type="term" value="P:neurotransmitter transport"/>
    <property type="evidence" value="ECO:0007669"/>
    <property type="project" value="UniProtKB-KW"/>
</dbReference>